<dbReference type="Proteomes" id="UP000503462">
    <property type="component" value="Chromosome 3"/>
</dbReference>
<keyword evidence="2" id="KW-0472">Membrane</keyword>
<organism evidence="3 4">
    <name type="scientific">Peltaster fructicola</name>
    <dbReference type="NCBI Taxonomy" id="286661"/>
    <lineage>
        <taxon>Eukaryota</taxon>
        <taxon>Fungi</taxon>
        <taxon>Dikarya</taxon>
        <taxon>Ascomycota</taxon>
        <taxon>Pezizomycotina</taxon>
        <taxon>Dothideomycetes</taxon>
        <taxon>Dothideomycetes incertae sedis</taxon>
        <taxon>Peltaster</taxon>
    </lineage>
</organism>
<name>A0A6H0XYH6_9PEZI</name>
<gene>
    <name evidence="3" type="ORF">AMS68_005232</name>
</gene>
<feature type="compositionally biased region" description="Polar residues" evidence="1">
    <location>
        <begin position="14"/>
        <end position="41"/>
    </location>
</feature>
<keyword evidence="2" id="KW-0812">Transmembrane</keyword>
<protein>
    <submittedName>
        <fullName evidence="3">Uncharacterized protein</fullName>
    </submittedName>
</protein>
<keyword evidence="2" id="KW-1133">Transmembrane helix</keyword>
<feature type="transmembrane region" description="Helical" evidence="2">
    <location>
        <begin position="188"/>
        <end position="213"/>
    </location>
</feature>
<evidence type="ECO:0000313" key="4">
    <source>
        <dbReference type="Proteomes" id="UP000503462"/>
    </source>
</evidence>
<evidence type="ECO:0000256" key="1">
    <source>
        <dbReference type="SAM" id="MobiDB-lite"/>
    </source>
</evidence>
<keyword evidence="4" id="KW-1185">Reference proteome</keyword>
<dbReference type="AlphaFoldDB" id="A0A6H0XYH6"/>
<dbReference type="EMBL" id="CP051141">
    <property type="protein sequence ID" value="QIW99714.1"/>
    <property type="molecule type" value="Genomic_DNA"/>
</dbReference>
<sequence length="346" mass="38217">MASPSGRVTRARAMSTQSMPVVSSRNSDTYGSHNSPESEGSQARHSELGQPGGGEVSRTRSGRPRQSVAPSPSRATKGGTRRQLRIPVGTAATFAAVQEEEDEDEDDDEDDDDHEEEEVVVAEPVQPAEQPAQGAAAQQVHDTYLSATGVAYDEARPWQATVFSHSFLRFLERMLNNIGLAVTSAKGLIVFLLLLSALVTFFSVPTLPAGWAAQRARMIKGGRLIVGLSEYERPPAGIEKEWIFFKHLKEFHEGDLPDYNVPDLQWTININFARRLKDLEVKTDQLANALEGVQSTIADLLPRLVVVDVVDNHLHITEEFYAALRSKLDGDSTIWAAFWRKPESNR</sequence>
<feature type="compositionally biased region" description="Acidic residues" evidence="1">
    <location>
        <begin position="98"/>
        <end position="120"/>
    </location>
</feature>
<feature type="compositionally biased region" description="Low complexity" evidence="1">
    <location>
        <begin position="121"/>
        <end position="131"/>
    </location>
</feature>
<reference evidence="3 4" key="1">
    <citation type="journal article" date="2016" name="Sci. Rep.">
        <title>Peltaster fructicola genome reveals evolution from an invasive phytopathogen to an ectophytic parasite.</title>
        <authorList>
            <person name="Xu C."/>
            <person name="Chen H."/>
            <person name="Gleason M.L."/>
            <person name="Xu J.R."/>
            <person name="Liu H."/>
            <person name="Zhang R."/>
            <person name="Sun G."/>
        </authorList>
    </citation>
    <scope>NUCLEOTIDE SEQUENCE [LARGE SCALE GENOMIC DNA]</scope>
    <source>
        <strain evidence="3 4">LNHT1506</strain>
    </source>
</reference>
<evidence type="ECO:0000313" key="3">
    <source>
        <dbReference type="EMBL" id="QIW99714.1"/>
    </source>
</evidence>
<accession>A0A6H0XYH6</accession>
<feature type="region of interest" description="Disordered" evidence="1">
    <location>
        <begin position="1"/>
        <end position="131"/>
    </location>
</feature>
<evidence type="ECO:0000256" key="2">
    <source>
        <dbReference type="SAM" id="Phobius"/>
    </source>
</evidence>
<proteinExistence type="predicted"/>